<dbReference type="InterPro" id="IPR023346">
    <property type="entry name" value="Lysozyme-like_dom_sf"/>
</dbReference>
<dbReference type="Proteomes" id="UP001267710">
    <property type="component" value="Unassembled WGS sequence"/>
</dbReference>
<comment type="catalytic activity">
    <reaction evidence="11">
        <text>[GlcNAc-(1-&gt;4)-Mur2Ac(oyl-L-Ala-gamma-D-Glu-L-Lys-D-Ala-D-Ala)](n)-di-trans,octa-cis-undecaprenyl diphosphate + beta-D-GlcNAc-(1-&gt;4)-Mur2Ac(oyl-L-Ala-gamma-D-Glu-L-Lys-D-Ala-D-Ala)-di-trans,octa-cis-undecaprenyl diphosphate = [GlcNAc-(1-&gt;4)-Mur2Ac(oyl-L-Ala-gamma-D-Glu-L-Lys-D-Ala-D-Ala)](n+1)-di-trans,octa-cis-undecaprenyl diphosphate + di-trans,octa-cis-undecaprenyl diphosphate + H(+)</text>
        <dbReference type="Rhea" id="RHEA:23708"/>
        <dbReference type="Rhea" id="RHEA-COMP:9602"/>
        <dbReference type="Rhea" id="RHEA-COMP:9603"/>
        <dbReference type="ChEBI" id="CHEBI:15378"/>
        <dbReference type="ChEBI" id="CHEBI:58405"/>
        <dbReference type="ChEBI" id="CHEBI:60033"/>
        <dbReference type="ChEBI" id="CHEBI:78435"/>
        <dbReference type="EC" id="2.4.99.28"/>
    </reaction>
</comment>
<evidence type="ECO:0000256" key="10">
    <source>
        <dbReference type="ARBA" id="ARBA00023316"/>
    </source>
</evidence>
<dbReference type="InterPro" id="IPR036950">
    <property type="entry name" value="PBP_transglycosylase"/>
</dbReference>
<sequence>MKALLRWIGLGLLAFVALQLFFVGRIALMAVVAPESTSFQRSEAWAQIADRGGVRWRQEWVAYGEIADTLKRAVIASEDDGFVNHDGVDWNAIEAAWEKNARAEAQFQKRQDAAPARAVRPAKIVGGSTITQQLAKNLLLSGERTLLRKGQEFVLTLALEHLLSKQRILEIYLNSVEWGDGVFGAEAAAQHYFRKSAARLSAAEAARLAVMLPQPKRFEKTPGSAYLSGRARIIMGRMGSAELP</sequence>
<proteinExistence type="inferred from homology"/>
<keyword evidence="9 11" id="KW-0472">Membrane</keyword>
<organism evidence="13 14">
    <name type="scientific">Paracidovorax wautersii</name>
    <dbReference type="NCBI Taxonomy" id="1177982"/>
    <lineage>
        <taxon>Bacteria</taxon>
        <taxon>Pseudomonadati</taxon>
        <taxon>Pseudomonadota</taxon>
        <taxon>Betaproteobacteria</taxon>
        <taxon>Burkholderiales</taxon>
        <taxon>Comamonadaceae</taxon>
        <taxon>Paracidovorax</taxon>
    </lineage>
</organism>
<dbReference type="InterPro" id="IPR011812">
    <property type="entry name" value="Pep_trsgly"/>
</dbReference>
<comment type="caution">
    <text evidence="13">The sequence shown here is derived from an EMBL/GenBank/DDBJ whole genome shotgun (WGS) entry which is preliminary data.</text>
</comment>
<dbReference type="RefSeq" id="WP_309825823.1">
    <property type="nucleotide sequence ID" value="NZ_JAVIZX010000001.1"/>
</dbReference>
<keyword evidence="14" id="KW-1185">Reference proteome</keyword>
<evidence type="ECO:0000313" key="14">
    <source>
        <dbReference type="Proteomes" id="UP001267710"/>
    </source>
</evidence>
<keyword evidence="1 11" id="KW-1003">Cell membrane</keyword>
<dbReference type="NCBIfam" id="TIGR02070">
    <property type="entry name" value="mono_pep_trsgly"/>
    <property type="match status" value="1"/>
</dbReference>
<evidence type="ECO:0000256" key="11">
    <source>
        <dbReference type="HAMAP-Rule" id="MF_00766"/>
    </source>
</evidence>
<comment type="subcellular location">
    <subcellularLocation>
        <location evidence="11">Cell inner membrane</location>
        <topology evidence="11">Single-pass membrane protein</topology>
    </subcellularLocation>
</comment>
<comment type="function">
    <text evidence="11">Peptidoglycan polymerase that catalyzes glycan chain elongation from lipid-linked precursors.</text>
</comment>
<keyword evidence="3 11" id="KW-0328">Glycosyltransferase</keyword>
<keyword evidence="8 11" id="KW-1133">Transmembrane helix</keyword>
<dbReference type="HAMAP" id="MF_00766">
    <property type="entry name" value="PGT_MtgA"/>
    <property type="match status" value="1"/>
</dbReference>
<feature type="domain" description="Glycosyl transferase family 51" evidence="12">
    <location>
        <begin position="56"/>
        <end position="238"/>
    </location>
</feature>
<keyword evidence="7 11" id="KW-0573">Peptidoglycan synthesis</keyword>
<gene>
    <name evidence="11" type="primary">mtgA</name>
    <name evidence="13" type="ORF">QE399_000503</name>
</gene>
<keyword evidence="6 11" id="KW-0133">Cell shape</keyword>
<evidence type="ECO:0000256" key="8">
    <source>
        <dbReference type="ARBA" id="ARBA00022989"/>
    </source>
</evidence>
<evidence type="ECO:0000256" key="2">
    <source>
        <dbReference type="ARBA" id="ARBA00022519"/>
    </source>
</evidence>
<dbReference type="InterPro" id="IPR001264">
    <property type="entry name" value="Glyco_trans_51"/>
</dbReference>
<keyword evidence="4 11" id="KW-0808">Transferase</keyword>
<evidence type="ECO:0000256" key="9">
    <source>
        <dbReference type="ARBA" id="ARBA00023136"/>
    </source>
</evidence>
<dbReference type="PANTHER" id="PTHR30400">
    <property type="entry name" value="MONOFUNCTIONAL BIOSYNTHETIC PEPTIDOGLYCAN TRANSGLYCOSYLASE"/>
    <property type="match status" value="1"/>
</dbReference>
<accession>A0ABU1I953</accession>
<evidence type="ECO:0000256" key="3">
    <source>
        <dbReference type="ARBA" id="ARBA00022676"/>
    </source>
</evidence>
<dbReference type="PANTHER" id="PTHR30400:SF0">
    <property type="entry name" value="BIOSYNTHETIC PEPTIDOGLYCAN TRANSGLYCOSYLASE"/>
    <property type="match status" value="1"/>
</dbReference>
<comment type="pathway">
    <text evidence="11">Cell wall biogenesis; peptidoglycan biosynthesis.</text>
</comment>
<evidence type="ECO:0000256" key="6">
    <source>
        <dbReference type="ARBA" id="ARBA00022960"/>
    </source>
</evidence>
<evidence type="ECO:0000259" key="12">
    <source>
        <dbReference type="Pfam" id="PF00912"/>
    </source>
</evidence>
<dbReference type="Pfam" id="PF00912">
    <property type="entry name" value="Transgly"/>
    <property type="match status" value="1"/>
</dbReference>
<name>A0ABU1I953_9BURK</name>
<dbReference type="Gene3D" id="1.10.3810.10">
    <property type="entry name" value="Biosynthetic peptidoglycan transglycosylase-like"/>
    <property type="match status" value="1"/>
</dbReference>
<dbReference type="SUPFAM" id="SSF53955">
    <property type="entry name" value="Lysozyme-like"/>
    <property type="match status" value="1"/>
</dbReference>
<keyword evidence="10 11" id="KW-0961">Cell wall biogenesis/degradation</keyword>
<keyword evidence="5 11" id="KW-0812">Transmembrane</keyword>
<evidence type="ECO:0000256" key="1">
    <source>
        <dbReference type="ARBA" id="ARBA00022475"/>
    </source>
</evidence>
<evidence type="ECO:0000256" key="7">
    <source>
        <dbReference type="ARBA" id="ARBA00022984"/>
    </source>
</evidence>
<dbReference type="GO" id="GO:0016757">
    <property type="term" value="F:glycosyltransferase activity"/>
    <property type="evidence" value="ECO:0007669"/>
    <property type="project" value="UniProtKB-KW"/>
</dbReference>
<comment type="similarity">
    <text evidence="11">Belongs to the glycosyltransferase 51 family.</text>
</comment>
<dbReference type="EMBL" id="JAVIZX010000001">
    <property type="protein sequence ID" value="MDR6212814.1"/>
    <property type="molecule type" value="Genomic_DNA"/>
</dbReference>
<evidence type="ECO:0000256" key="5">
    <source>
        <dbReference type="ARBA" id="ARBA00022692"/>
    </source>
</evidence>
<evidence type="ECO:0000256" key="4">
    <source>
        <dbReference type="ARBA" id="ARBA00022679"/>
    </source>
</evidence>
<keyword evidence="2 11" id="KW-0997">Cell inner membrane</keyword>
<dbReference type="EC" id="2.4.99.28" evidence="11"/>
<evidence type="ECO:0000313" key="13">
    <source>
        <dbReference type="EMBL" id="MDR6212814.1"/>
    </source>
</evidence>
<reference evidence="13 14" key="1">
    <citation type="submission" date="2023-08" db="EMBL/GenBank/DDBJ databases">
        <title>Functional and genomic diversity of the sorghum phyllosphere microbiome.</title>
        <authorList>
            <person name="Shade A."/>
        </authorList>
    </citation>
    <scope>NUCLEOTIDE SEQUENCE [LARGE SCALE GENOMIC DNA]</scope>
    <source>
        <strain evidence="13 14">SORGH_AS_0335</strain>
    </source>
</reference>
<protein>
    <recommendedName>
        <fullName evidence="11">Biosynthetic peptidoglycan transglycosylase</fullName>
        <ecNumber evidence="11">2.4.99.28</ecNumber>
    </recommendedName>
    <alternativeName>
        <fullName evidence="11">Glycan polymerase</fullName>
    </alternativeName>
    <alternativeName>
        <fullName evidence="11">Peptidoglycan glycosyltransferase MtgA</fullName>
        <shortName evidence="11">PGT</shortName>
    </alternativeName>
</protein>